<dbReference type="InterPro" id="IPR044996">
    <property type="entry name" value="COQ10-like"/>
</dbReference>
<dbReference type="GO" id="GO:0048039">
    <property type="term" value="F:ubiquinone binding"/>
    <property type="evidence" value="ECO:0007669"/>
    <property type="project" value="InterPro"/>
</dbReference>
<dbReference type="InterPro" id="IPR005031">
    <property type="entry name" value="COQ10_START"/>
</dbReference>
<feature type="domain" description="Coenzyme Q-binding protein COQ10 START" evidence="3">
    <location>
        <begin position="10"/>
        <end position="135"/>
    </location>
</feature>
<gene>
    <name evidence="4" type="ORF">MBSD_0729</name>
    <name evidence="5" type="ORF">MBSD_n2378</name>
</gene>
<dbReference type="SUPFAM" id="SSF55961">
    <property type="entry name" value="Bet v1-like"/>
    <property type="match status" value="1"/>
</dbReference>
<dbReference type="PANTHER" id="PTHR12901:SF10">
    <property type="entry name" value="COENZYME Q-BINDING PROTEIN COQ10, MITOCHONDRIAL"/>
    <property type="match status" value="1"/>
</dbReference>
<reference evidence="4" key="1">
    <citation type="submission" date="2015-03" db="EMBL/GenBank/DDBJ databases">
        <title>Draft genome sequence of Mizugakiibacter sediminis skMP5.</title>
        <authorList>
            <person name="Watanabe T."/>
            <person name="Kojima H."/>
            <person name="Fukui M."/>
        </authorList>
    </citation>
    <scope>NUCLEOTIDE SEQUENCE</scope>
    <source>
        <strain evidence="4">SkMP5</strain>
    </source>
</reference>
<dbReference type="HOGENOM" id="CLU_079653_3_1_6"/>
<proteinExistence type="inferred from homology"/>
<keyword evidence="2" id="KW-1277">Toxin-antitoxin system</keyword>
<dbReference type="InterPro" id="IPR023393">
    <property type="entry name" value="START-like_dom_sf"/>
</dbReference>
<dbReference type="PANTHER" id="PTHR12901">
    <property type="entry name" value="SPERM PROTEIN HOMOLOG"/>
    <property type="match status" value="1"/>
</dbReference>
<evidence type="ECO:0000313" key="5">
    <source>
        <dbReference type="EMBL" id="GAP67062.1"/>
    </source>
</evidence>
<dbReference type="OrthoDB" id="9804759at2"/>
<comment type="similarity">
    <text evidence="1">Belongs to the ribosome association toxin RatA family.</text>
</comment>
<accession>A0A0K8QRP0</accession>
<dbReference type="STRING" id="1475481.GCA_000953855_02425"/>
<evidence type="ECO:0000259" key="3">
    <source>
        <dbReference type="Pfam" id="PF03364"/>
    </source>
</evidence>
<keyword evidence="6" id="KW-1185">Reference proteome</keyword>
<dbReference type="Pfam" id="PF03364">
    <property type="entry name" value="Polyketide_cyc"/>
    <property type="match status" value="1"/>
</dbReference>
<dbReference type="AlphaFoldDB" id="A0A0K8QRP0"/>
<evidence type="ECO:0000313" key="4">
    <source>
        <dbReference type="EMBL" id="GAN44208.1"/>
    </source>
</evidence>
<dbReference type="RefSeq" id="WP_082306655.1">
    <property type="nucleotide sequence ID" value="NZ_DF970239.1"/>
</dbReference>
<dbReference type="Proteomes" id="UP000253740">
    <property type="component" value="Unassembled WGS sequence"/>
</dbReference>
<dbReference type="CDD" id="cd07813">
    <property type="entry name" value="COQ10p_like"/>
    <property type="match status" value="1"/>
</dbReference>
<evidence type="ECO:0000256" key="1">
    <source>
        <dbReference type="ARBA" id="ARBA00008918"/>
    </source>
</evidence>
<evidence type="ECO:0000256" key="2">
    <source>
        <dbReference type="ARBA" id="ARBA00022649"/>
    </source>
</evidence>
<sequence>MIQIRRSALVRHTPAQMFELVNDVEAYPKRFPWCAAAQVLARGDAELTARLDLRFAGMVQSFTTRNALSPPERIEMRFVEGPFRTLEGAWTFLALGEAGCKIALALDFDYAGKLAAPALRLGFQGLADRMVDDFCRAAARTYA</sequence>
<dbReference type="Gene3D" id="3.30.530.20">
    <property type="match status" value="1"/>
</dbReference>
<name>A0A0K8QRP0_9GAMM</name>
<dbReference type="EMBL" id="DF952378">
    <property type="protein sequence ID" value="GAN44208.1"/>
    <property type="molecule type" value="Genomic_DNA"/>
</dbReference>
<dbReference type="EMBL" id="DF970239">
    <property type="protein sequence ID" value="GAP67062.1"/>
    <property type="molecule type" value="Genomic_DNA"/>
</dbReference>
<protein>
    <submittedName>
        <fullName evidence="4 5">Oligoketide cyclase</fullName>
    </submittedName>
</protein>
<dbReference type="GO" id="GO:0045333">
    <property type="term" value="P:cellular respiration"/>
    <property type="evidence" value="ECO:0007669"/>
    <property type="project" value="InterPro"/>
</dbReference>
<organism evidence="5">
    <name type="scientific">Mizugakiibacter sediminis</name>
    <dbReference type="NCBI Taxonomy" id="1475481"/>
    <lineage>
        <taxon>Bacteria</taxon>
        <taxon>Pseudomonadati</taxon>
        <taxon>Pseudomonadota</taxon>
        <taxon>Gammaproteobacteria</taxon>
        <taxon>Lysobacterales</taxon>
        <taxon>Rhodanobacteraceae</taxon>
        <taxon>Mizugakiibacter</taxon>
    </lineage>
</organism>
<evidence type="ECO:0000313" key="6">
    <source>
        <dbReference type="Proteomes" id="UP000253740"/>
    </source>
</evidence>
<reference evidence="5" key="2">
    <citation type="submission" date="2015-08" db="EMBL/GenBank/DDBJ databases">
        <title>Complete DNA Sequence of Pseudomonas syringae pv. actinidiae, the Causal Agent of Kiwifruit Canker Disease.</title>
        <authorList>
            <person name="Rikkerink E.H.A."/>
            <person name="Fineran P.C."/>
        </authorList>
    </citation>
    <scope>NUCLEOTIDE SEQUENCE</scope>
    <source>
        <strain evidence="5">SkMP5</strain>
    </source>
</reference>